<dbReference type="SUPFAM" id="SSF101473">
    <property type="entry name" value="DhaL-like"/>
    <property type="match status" value="1"/>
</dbReference>
<evidence type="ECO:0000256" key="12">
    <source>
        <dbReference type="PIRSR" id="PIRSR612734-2"/>
    </source>
</evidence>
<feature type="domain" description="DhaK" evidence="14">
    <location>
        <begin position="9"/>
        <end position="359"/>
    </location>
</feature>
<comment type="catalytic activity">
    <reaction evidence="9">
        <text>D-glyceraldehyde + ATP = D-glyceraldehyde 3-phosphate + ADP + H(+)</text>
        <dbReference type="Rhea" id="RHEA:13941"/>
        <dbReference type="ChEBI" id="CHEBI:15378"/>
        <dbReference type="ChEBI" id="CHEBI:17378"/>
        <dbReference type="ChEBI" id="CHEBI:30616"/>
        <dbReference type="ChEBI" id="CHEBI:59776"/>
        <dbReference type="ChEBI" id="CHEBI:456216"/>
        <dbReference type="EC" id="2.7.1.28"/>
    </reaction>
</comment>
<dbReference type="GO" id="GO:0005829">
    <property type="term" value="C:cytosol"/>
    <property type="evidence" value="ECO:0007669"/>
    <property type="project" value="TreeGrafter"/>
</dbReference>
<keyword evidence="8" id="KW-0067">ATP-binding</keyword>
<dbReference type="OrthoDB" id="1724672at2759"/>
<dbReference type="FunFam" id="3.40.50.10440:FF:000001">
    <property type="entry name" value="Dihydroxyacetone kinase, DhaK subunit"/>
    <property type="match status" value="1"/>
</dbReference>
<evidence type="ECO:0000259" key="14">
    <source>
        <dbReference type="PROSITE" id="PS51481"/>
    </source>
</evidence>
<keyword evidence="4" id="KW-0808">Transferase</keyword>
<dbReference type="Gene3D" id="3.30.1180.20">
    <property type="entry name" value="Dihydroxyacetone kinase, domain 2"/>
    <property type="match status" value="1"/>
</dbReference>
<evidence type="ECO:0000256" key="7">
    <source>
        <dbReference type="ARBA" id="ARBA00022798"/>
    </source>
</evidence>
<comment type="catalytic activity">
    <reaction evidence="10">
        <text>dihydroxyacetone + ATP = dihydroxyacetone phosphate + ADP + H(+)</text>
        <dbReference type="Rhea" id="RHEA:15773"/>
        <dbReference type="ChEBI" id="CHEBI:15378"/>
        <dbReference type="ChEBI" id="CHEBI:16016"/>
        <dbReference type="ChEBI" id="CHEBI:30616"/>
        <dbReference type="ChEBI" id="CHEBI:57642"/>
        <dbReference type="ChEBI" id="CHEBI:456216"/>
        <dbReference type="EC" id="2.7.1.29"/>
    </reaction>
</comment>
<dbReference type="InterPro" id="IPR050861">
    <property type="entry name" value="Dihydroxyacetone_Kinase"/>
</dbReference>
<dbReference type="Proteomes" id="UP000754883">
    <property type="component" value="Unassembled WGS sequence"/>
</dbReference>
<sequence length="581" mass="61134">MSTKHFINDPAYLVESALRAVTVTNPGVGLDAANKILYTRPGLIPQQQKVHLISGGGSGHEPSFAGMVGPGLLSAAVAGTIFASPSAQQIRTAIIGRVPHQSKSDPDSGVLVIVMNYTGDVLNFGVAIEAARAEGTNVQMVVVGDDVAVGRSHAGKVGRRGIAGTVLVHKLSGALASMGYGLTQVAALAQLVADNLVTIGASLERVHVPGVQESFMEYTSKLAPDEAEIGMGIHNEQGWCRASNTTFSDLIATMLQYLLAQDDPERSFVDFTGNPENVVLLVNNLGGLSPLELGGILSEAALQLKQKYGIRILRVLSGTYMTSLDARGFSITLLRLVNTGINGLSLIDLLDYPCEALGWPSSIPKATWEAGDLGKQGQNVASKGEKELSGLKSDVQITETALVTALNSVIASEPEITRFDVIVAVLDHVSSHHLTGDIVVDLADIVLIVENSMDGTSGALYAIFLNSLVGSLRSLGPGQLSSKSWAIALSKSRDALAKYTPARPGDRTLVDALYPFIEILEKTGNLEQAASASMKAAEATKALKAKLGRTVYLGDSGFEHVPDPGAWGLARFFVGLAGYEI</sequence>
<keyword evidence="16" id="KW-1185">Reference proteome</keyword>
<dbReference type="Pfam" id="PF02734">
    <property type="entry name" value="Dak2"/>
    <property type="match status" value="1"/>
</dbReference>
<dbReference type="InterPro" id="IPR004007">
    <property type="entry name" value="DhaL_dom"/>
</dbReference>
<dbReference type="PANTHER" id="PTHR28629">
    <property type="entry name" value="TRIOKINASE/FMN CYCLASE"/>
    <property type="match status" value="1"/>
</dbReference>
<dbReference type="GO" id="GO:0005524">
    <property type="term" value="F:ATP binding"/>
    <property type="evidence" value="ECO:0007669"/>
    <property type="project" value="UniProtKB-KW"/>
</dbReference>
<protein>
    <recommendedName>
        <fullName evidence="17">Dihydroxyacetone kinase</fullName>
    </recommendedName>
</protein>
<feature type="binding site" evidence="12">
    <location>
        <begin position="57"/>
        <end position="60"/>
    </location>
    <ligand>
        <name>substrate</name>
    </ligand>
</feature>
<comment type="similarity">
    <text evidence="3">Belongs to the dihydroxyacetone kinase (DAK) family.</text>
</comment>
<dbReference type="InterPro" id="IPR036117">
    <property type="entry name" value="DhaL_dom_sf"/>
</dbReference>
<evidence type="ECO:0000256" key="4">
    <source>
        <dbReference type="ARBA" id="ARBA00022679"/>
    </source>
</evidence>
<dbReference type="NCBIfam" id="TIGR02361">
    <property type="entry name" value="dak_ATP"/>
    <property type="match status" value="1"/>
</dbReference>
<dbReference type="InterPro" id="IPR004006">
    <property type="entry name" value="DhaK_dom"/>
</dbReference>
<keyword evidence="6" id="KW-0418">Kinase</keyword>
<keyword evidence="5" id="KW-0547">Nucleotide-binding</keyword>
<evidence type="ECO:0000256" key="10">
    <source>
        <dbReference type="ARBA" id="ARBA00048898"/>
    </source>
</evidence>
<name>A0A9N9UTV5_9HYPO</name>
<comment type="pathway">
    <text evidence="2">Polyol metabolism; glycerol fermentation; glycerone phosphate from glycerol (oxidative route): step 2/2.</text>
</comment>
<accession>A0A9N9UTV5</accession>
<feature type="domain" description="DhaL" evidence="13">
    <location>
        <begin position="368"/>
        <end position="578"/>
    </location>
</feature>
<dbReference type="GO" id="GO:0004371">
    <property type="term" value="F:glycerone kinase activity"/>
    <property type="evidence" value="ECO:0007669"/>
    <property type="project" value="UniProtKB-EC"/>
</dbReference>
<evidence type="ECO:0000256" key="1">
    <source>
        <dbReference type="ARBA" id="ARBA00003264"/>
    </source>
</evidence>
<evidence type="ECO:0000256" key="6">
    <source>
        <dbReference type="ARBA" id="ARBA00022777"/>
    </source>
</evidence>
<gene>
    <name evidence="15" type="ORF">CBYS24578_00014495</name>
</gene>
<evidence type="ECO:0000256" key="8">
    <source>
        <dbReference type="ARBA" id="ARBA00022840"/>
    </source>
</evidence>
<dbReference type="FunFam" id="3.30.1180.20:FF:000001">
    <property type="entry name" value="Dihydroxyacetone kinase 1"/>
    <property type="match status" value="1"/>
</dbReference>
<dbReference type="EMBL" id="CABFNO020001538">
    <property type="protein sequence ID" value="CAG9996356.1"/>
    <property type="molecule type" value="Genomic_DNA"/>
</dbReference>
<evidence type="ECO:0000256" key="11">
    <source>
        <dbReference type="PIRSR" id="PIRSR612734-1"/>
    </source>
</evidence>
<dbReference type="SUPFAM" id="SSF82549">
    <property type="entry name" value="DAK1/DegV-like"/>
    <property type="match status" value="1"/>
</dbReference>
<dbReference type="PANTHER" id="PTHR28629:SF14">
    <property type="entry name" value="DIHYDROXYACETONE KINASE 1"/>
    <property type="match status" value="1"/>
</dbReference>
<evidence type="ECO:0000256" key="5">
    <source>
        <dbReference type="ARBA" id="ARBA00022741"/>
    </source>
</evidence>
<dbReference type="Pfam" id="PF02733">
    <property type="entry name" value="Dak1"/>
    <property type="match status" value="1"/>
</dbReference>
<evidence type="ECO:0000256" key="2">
    <source>
        <dbReference type="ARBA" id="ARBA00004778"/>
    </source>
</evidence>
<evidence type="ECO:0000256" key="3">
    <source>
        <dbReference type="ARBA" id="ARBA00008757"/>
    </source>
</evidence>
<evidence type="ECO:0000256" key="9">
    <source>
        <dbReference type="ARBA" id="ARBA00047974"/>
    </source>
</evidence>
<evidence type="ECO:0008006" key="17">
    <source>
        <dbReference type="Google" id="ProtNLM"/>
    </source>
</evidence>
<dbReference type="GO" id="GO:0019563">
    <property type="term" value="P:glycerol catabolic process"/>
    <property type="evidence" value="ECO:0007669"/>
    <property type="project" value="TreeGrafter"/>
</dbReference>
<evidence type="ECO:0000313" key="15">
    <source>
        <dbReference type="EMBL" id="CAG9996356.1"/>
    </source>
</evidence>
<evidence type="ECO:0000313" key="16">
    <source>
        <dbReference type="Proteomes" id="UP000754883"/>
    </source>
</evidence>
<dbReference type="PROSITE" id="PS51481">
    <property type="entry name" value="DHAK"/>
    <property type="match status" value="1"/>
</dbReference>
<comment type="caution">
    <text evidence="15">The sequence shown here is derived from an EMBL/GenBank/DDBJ whole genome shotgun (WGS) entry which is preliminary data.</text>
</comment>
<dbReference type="Gene3D" id="3.40.50.10440">
    <property type="entry name" value="Dihydroxyacetone kinase, domain 1"/>
    <property type="match status" value="1"/>
</dbReference>
<dbReference type="AlphaFoldDB" id="A0A9N9UTV5"/>
<comment type="function">
    <text evidence="1">Catalyzes both the phosphorylation of dihydroxyacetone and of glyceraldehyde.</text>
</comment>
<proteinExistence type="inferred from homology"/>
<reference evidence="15" key="1">
    <citation type="submission" date="2021-10" db="EMBL/GenBank/DDBJ databases">
        <authorList>
            <person name="Piombo E."/>
        </authorList>
    </citation>
    <scope>NUCLEOTIDE SEQUENCE</scope>
</reference>
<feature type="binding site" evidence="12">
    <location>
        <position position="120"/>
    </location>
    <ligand>
        <name>substrate</name>
    </ligand>
</feature>
<dbReference type="GO" id="GO:0050354">
    <property type="term" value="F:triokinase activity"/>
    <property type="evidence" value="ECO:0007669"/>
    <property type="project" value="UniProtKB-EC"/>
</dbReference>
<organism evidence="15 16">
    <name type="scientific">Clonostachys byssicola</name>
    <dbReference type="NCBI Taxonomy" id="160290"/>
    <lineage>
        <taxon>Eukaryota</taxon>
        <taxon>Fungi</taxon>
        <taxon>Dikarya</taxon>
        <taxon>Ascomycota</taxon>
        <taxon>Pezizomycotina</taxon>
        <taxon>Sordariomycetes</taxon>
        <taxon>Hypocreomycetidae</taxon>
        <taxon>Hypocreales</taxon>
        <taxon>Bionectriaceae</taxon>
        <taxon>Clonostachys</taxon>
    </lineage>
</organism>
<feature type="active site" description="Tele-hemiaminal-histidine intermediate" evidence="11">
    <location>
        <position position="234"/>
    </location>
</feature>
<dbReference type="SMART" id="SM01120">
    <property type="entry name" value="Dak2"/>
    <property type="match status" value="1"/>
</dbReference>
<dbReference type="PROSITE" id="PS51480">
    <property type="entry name" value="DHAL"/>
    <property type="match status" value="1"/>
</dbReference>
<dbReference type="Gene3D" id="1.25.40.340">
    <property type="match status" value="1"/>
</dbReference>
<keyword evidence="7" id="KW-0319">Glycerol metabolism</keyword>
<evidence type="ECO:0000259" key="13">
    <source>
        <dbReference type="PROSITE" id="PS51480"/>
    </source>
</evidence>
<dbReference type="InterPro" id="IPR012734">
    <property type="entry name" value="DhaK_ATP"/>
</dbReference>